<evidence type="ECO:0000256" key="1">
    <source>
        <dbReference type="SAM" id="Coils"/>
    </source>
</evidence>
<organism evidence="2">
    <name type="scientific">Podoviridae sp. ct6HI6</name>
    <dbReference type="NCBI Taxonomy" id="2827616"/>
    <lineage>
        <taxon>Viruses</taxon>
        <taxon>Duplodnaviria</taxon>
        <taxon>Heunggongvirae</taxon>
        <taxon>Uroviricota</taxon>
        <taxon>Caudoviricetes</taxon>
    </lineage>
</organism>
<proteinExistence type="predicted"/>
<evidence type="ECO:0000313" key="2">
    <source>
        <dbReference type="EMBL" id="DAD70926.1"/>
    </source>
</evidence>
<keyword evidence="1" id="KW-0175">Coiled coil</keyword>
<protein>
    <submittedName>
        <fullName evidence="2">Hemagglutinin</fullName>
    </submittedName>
</protein>
<sequence length="131" mass="15278">MELNDWLTILGALGGLEAIKWTVNFYLNRHTNARKEDAAADAVEMQNLLTIIDSLNKQIERLEKDLVGRNSKVDFLYGELRKAEEKILEKLSELHVVELQLKEAELSRCDLWECLKRIPPKFKNKIKEEQQ</sequence>
<dbReference type="EMBL" id="BK015872">
    <property type="protein sequence ID" value="DAD70926.1"/>
    <property type="molecule type" value="Genomic_DNA"/>
</dbReference>
<accession>A0A8S5LLU6</accession>
<feature type="coiled-coil region" evidence="1">
    <location>
        <begin position="45"/>
        <end position="100"/>
    </location>
</feature>
<reference evidence="2" key="1">
    <citation type="journal article" date="2021" name="Proc. Natl. Acad. Sci. U.S.A.">
        <title>A Catalog of Tens of Thousands of Viruses from Human Metagenomes Reveals Hidden Associations with Chronic Diseases.</title>
        <authorList>
            <person name="Tisza M.J."/>
            <person name="Buck C.B."/>
        </authorList>
    </citation>
    <scope>NUCLEOTIDE SEQUENCE</scope>
    <source>
        <strain evidence="2">Ct6HI6</strain>
    </source>
</reference>
<name>A0A8S5LLU6_9CAUD</name>